<dbReference type="Proteomes" id="UP001589590">
    <property type="component" value="Unassembled WGS sequence"/>
</dbReference>
<organism evidence="1 2">
    <name type="scientific">Algibacter miyuki</name>
    <dbReference type="NCBI Taxonomy" id="1306933"/>
    <lineage>
        <taxon>Bacteria</taxon>
        <taxon>Pseudomonadati</taxon>
        <taxon>Bacteroidota</taxon>
        <taxon>Flavobacteriia</taxon>
        <taxon>Flavobacteriales</taxon>
        <taxon>Flavobacteriaceae</taxon>
        <taxon>Algibacter</taxon>
    </lineage>
</organism>
<protein>
    <submittedName>
        <fullName evidence="1">DUF1835 domain-containing protein</fullName>
    </submittedName>
</protein>
<evidence type="ECO:0000313" key="1">
    <source>
        <dbReference type="EMBL" id="MFB9104465.1"/>
    </source>
</evidence>
<comment type="caution">
    <text evidence="1">The sequence shown here is derived from an EMBL/GenBank/DDBJ whole genome shotgun (WGS) entry which is preliminary data.</text>
</comment>
<evidence type="ECO:0000313" key="2">
    <source>
        <dbReference type="Proteomes" id="UP001589590"/>
    </source>
</evidence>
<dbReference type="EMBL" id="JBHMFA010000005">
    <property type="protein sequence ID" value="MFB9104465.1"/>
    <property type="molecule type" value="Genomic_DNA"/>
</dbReference>
<keyword evidence="2" id="KW-1185">Reference proteome</keyword>
<dbReference type="RefSeq" id="WP_290274437.1">
    <property type="nucleotide sequence ID" value="NZ_JAUFQP010000016.1"/>
</dbReference>
<accession>A0ABV5GZH4</accession>
<name>A0ABV5GZH4_9FLAO</name>
<reference evidence="1 2" key="1">
    <citation type="submission" date="2024-09" db="EMBL/GenBank/DDBJ databases">
        <authorList>
            <person name="Sun Q."/>
            <person name="Mori K."/>
        </authorList>
    </citation>
    <scope>NUCLEOTIDE SEQUENCE [LARGE SCALE GENOMIC DNA]</scope>
    <source>
        <strain evidence="1 2">CECT 8300</strain>
    </source>
</reference>
<sequence length="314" mass="36106">MEKQILHITNGGNLSSRLKELEIPGAQFTWQEMFCEGRTTEHIISDESVKLRSEFLSDFYDIDLDLSKVEQALEQLNEAKNRYSEIVLWFDYHLYCHINMVAVISLIHQKKIKLPMSLVCSGRTPGSKNLSTFSELNGSQLQSHYKNKVYLNDADIDMATTVWGIYCGKDHNLLKPIIVKPSNFKYLSNCLKAHLERFPDSINGLNILERNILKIVKDYNIKSKNHLLGYALNYQGYYGYNDLQLSRTINKLSLFLTEEKSSITLNRDGHEALLGGHNFSSQIDSNMYFGGIKKYDFYFSKSENKLIKTISDAN</sequence>
<gene>
    <name evidence="1" type="ORF">ACFFU1_06135</name>
</gene>
<proteinExistence type="predicted"/>